<dbReference type="OrthoDB" id="10055366at2759"/>
<reference evidence="1 2" key="1">
    <citation type="submission" date="2019-08" db="EMBL/GenBank/DDBJ databases">
        <title>Whole genome of Aphis craccivora.</title>
        <authorList>
            <person name="Voronova N.V."/>
            <person name="Shulinski R.S."/>
            <person name="Bandarenka Y.V."/>
            <person name="Zhorov D.G."/>
            <person name="Warner D."/>
        </authorList>
    </citation>
    <scope>NUCLEOTIDE SEQUENCE [LARGE SCALE GENOMIC DNA]</scope>
    <source>
        <strain evidence="1">180601</strain>
        <tissue evidence="1">Whole Body</tissue>
    </source>
</reference>
<dbReference type="AlphaFoldDB" id="A0A6G0VPA5"/>
<proteinExistence type="predicted"/>
<organism evidence="1 2">
    <name type="scientific">Aphis craccivora</name>
    <name type="common">Cowpea aphid</name>
    <dbReference type="NCBI Taxonomy" id="307492"/>
    <lineage>
        <taxon>Eukaryota</taxon>
        <taxon>Metazoa</taxon>
        <taxon>Ecdysozoa</taxon>
        <taxon>Arthropoda</taxon>
        <taxon>Hexapoda</taxon>
        <taxon>Insecta</taxon>
        <taxon>Pterygota</taxon>
        <taxon>Neoptera</taxon>
        <taxon>Paraneoptera</taxon>
        <taxon>Hemiptera</taxon>
        <taxon>Sternorrhyncha</taxon>
        <taxon>Aphidomorpha</taxon>
        <taxon>Aphidoidea</taxon>
        <taxon>Aphididae</taxon>
        <taxon>Aphidini</taxon>
        <taxon>Aphis</taxon>
        <taxon>Aphis</taxon>
    </lineage>
</organism>
<dbReference type="EMBL" id="VUJU01014948">
    <property type="protein sequence ID" value="KAF0698454.1"/>
    <property type="molecule type" value="Genomic_DNA"/>
</dbReference>
<sequence>MLIKEGTGINPLYLPNLVPLLIKCTKLLPLWSGVMVPIFGYGEEVSSSAAVESSFKKLKTVTLKHVDLPTNIEKFLENHTYNVIKKCLYFASS</sequence>
<dbReference type="Proteomes" id="UP000478052">
    <property type="component" value="Unassembled WGS sequence"/>
</dbReference>
<evidence type="ECO:0000313" key="1">
    <source>
        <dbReference type="EMBL" id="KAF0698454.1"/>
    </source>
</evidence>
<comment type="caution">
    <text evidence="1">The sequence shown here is derived from an EMBL/GenBank/DDBJ whole genome shotgun (WGS) entry which is preliminary data.</text>
</comment>
<gene>
    <name evidence="1" type="ORF">FWK35_00033558</name>
</gene>
<name>A0A6G0VPA5_APHCR</name>
<protein>
    <submittedName>
        <fullName evidence="1">Uncharacterized protein</fullName>
    </submittedName>
</protein>
<accession>A0A6G0VPA5</accession>
<evidence type="ECO:0000313" key="2">
    <source>
        <dbReference type="Proteomes" id="UP000478052"/>
    </source>
</evidence>
<keyword evidence="2" id="KW-1185">Reference proteome</keyword>